<organism evidence="11 12">
    <name type="scientific">Kaistella montana</name>
    <dbReference type="NCBI Taxonomy" id="1849733"/>
    <lineage>
        <taxon>Bacteria</taxon>
        <taxon>Pseudomonadati</taxon>
        <taxon>Bacteroidota</taxon>
        <taxon>Flavobacteriia</taxon>
        <taxon>Flavobacteriales</taxon>
        <taxon>Weeksellaceae</taxon>
        <taxon>Chryseobacterium group</taxon>
        <taxon>Kaistella</taxon>
    </lineage>
</organism>
<dbReference type="InterPro" id="IPR005467">
    <property type="entry name" value="His_kinase_dom"/>
</dbReference>
<keyword evidence="8" id="KW-0902">Two-component regulatory system</keyword>
<dbReference type="EC" id="2.7.13.3" evidence="2"/>
<comment type="catalytic activity">
    <reaction evidence="1">
        <text>ATP + protein L-histidine = ADP + protein N-phospho-L-histidine.</text>
        <dbReference type="EC" id="2.7.13.3"/>
    </reaction>
</comment>
<protein>
    <recommendedName>
        <fullName evidence="2">histidine kinase</fullName>
        <ecNumber evidence="2">2.7.13.3</ecNumber>
    </recommendedName>
</protein>
<sequence length="389" mass="44695">MKRRSFFSKINNWVIYILLTSAIAGIVIASVALIDYLRKEEIKRIELFATAIKYQQEESIIQDPMTLDLLLQISKTNNTMPVIVTDKNKKPIGPDFQINIPENIQKDPAKLLGLLQKMENSYRPIELQMPNGNNQYVFYTNSDLLNNLRYSPYILGLLILAYIFFSFWFLRTIKKTDEGYVWAGLAKETAHQIGTPLSSMIGWIEILRMENGNSEGVKEIENDINRLKTISERFSKIGSVPELNDLNINETLQQNFDYLKSRISTKVRFMLILPKQNILIPHNRILLSWVIENIVKNAVDAMKGEGRMEIELYEKNKYILIDFKDSGSGMTTFQVRNAFKAGYSTKSRGWGLGLSLAKRVIKEYHNGDIKIAQTEVGKGTTFRIMMKNS</sequence>
<evidence type="ECO:0000256" key="7">
    <source>
        <dbReference type="ARBA" id="ARBA00022840"/>
    </source>
</evidence>
<evidence type="ECO:0000256" key="2">
    <source>
        <dbReference type="ARBA" id="ARBA00012438"/>
    </source>
</evidence>
<keyword evidence="3" id="KW-0597">Phosphoprotein</keyword>
<reference evidence="12" key="1">
    <citation type="journal article" date="2019" name="Int. J. Syst. Evol. Microbiol.">
        <title>The Global Catalogue of Microorganisms (GCM) 10K type strain sequencing project: providing services to taxonomists for standard genome sequencing and annotation.</title>
        <authorList>
            <consortium name="The Broad Institute Genomics Platform"/>
            <consortium name="The Broad Institute Genome Sequencing Center for Infectious Disease"/>
            <person name="Wu L."/>
            <person name="Ma J."/>
        </authorList>
    </citation>
    <scope>NUCLEOTIDE SEQUENCE [LARGE SCALE GENOMIC DNA]</scope>
    <source>
        <strain evidence="12">KCTC 52204</strain>
    </source>
</reference>
<comment type="caution">
    <text evidence="11">The sequence shown here is derived from an EMBL/GenBank/DDBJ whole genome shotgun (WGS) entry which is preliminary data.</text>
</comment>
<evidence type="ECO:0000259" key="10">
    <source>
        <dbReference type="PROSITE" id="PS50109"/>
    </source>
</evidence>
<feature type="domain" description="Histidine kinase" evidence="10">
    <location>
        <begin position="188"/>
        <end position="389"/>
    </location>
</feature>
<evidence type="ECO:0000256" key="8">
    <source>
        <dbReference type="ARBA" id="ARBA00023012"/>
    </source>
</evidence>
<dbReference type="Pfam" id="PF02518">
    <property type="entry name" value="HATPase_c"/>
    <property type="match status" value="1"/>
</dbReference>
<evidence type="ECO:0000256" key="9">
    <source>
        <dbReference type="SAM" id="Phobius"/>
    </source>
</evidence>
<keyword evidence="7" id="KW-0067">ATP-binding</keyword>
<dbReference type="EMBL" id="JBHULG010000001">
    <property type="protein sequence ID" value="MFD2544759.1"/>
    <property type="molecule type" value="Genomic_DNA"/>
</dbReference>
<dbReference type="RefSeq" id="WP_255928101.1">
    <property type="nucleotide sequence ID" value="NZ_JANFQP010000001.1"/>
</dbReference>
<accession>A0ABW5K7Y4</accession>
<dbReference type="InterPro" id="IPR004358">
    <property type="entry name" value="Sig_transdc_His_kin-like_C"/>
</dbReference>
<evidence type="ECO:0000256" key="3">
    <source>
        <dbReference type="ARBA" id="ARBA00022553"/>
    </source>
</evidence>
<dbReference type="InterPro" id="IPR003594">
    <property type="entry name" value="HATPase_dom"/>
</dbReference>
<keyword evidence="9" id="KW-0472">Membrane</keyword>
<evidence type="ECO:0000256" key="5">
    <source>
        <dbReference type="ARBA" id="ARBA00022741"/>
    </source>
</evidence>
<evidence type="ECO:0000256" key="1">
    <source>
        <dbReference type="ARBA" id="ARBA00000085"/>
    </source>
</evidence>
<keyword evidence="5" id="KW-0547">Nucleotide-binding</keyword>
<evidence type="ECO:0000313" key="12">
    <source>
        <dbReference type="Proteomes" id="UP001597394"/>
    </source>
</evidence>
<name>A0ABW5K7Y4_9FLAO</name>
<feature type="transmembrane region" description="Helical" evidence="9">
    <location>
        <begin position="150"/>
        <end position="170"/>
    </location>
</feature>
<dbReference type="PRINTS" id="PR00344">
    <property type="entry name" value="BCTRLSENSOR"/>
</dbReference>
<dbReference type="PANTHER" id="PTHR43065:SF10">
    <property type="entry name" value="PEROXIDE STRESS-ACTIVATED HISTIDINE KINASE MAK3"/>
    <property type="match status" value="1"/>
</dbReference>
<dbReference type="PANTHER" id="PTHR43065">
    <property type="entry name" value="SENSOR HISTIDINE KINASE"/>
    <property type="match status" value="1"/>
</dbReference>
<feature type="transmembrane region" description="Helical" evidence="9">
    <location>
        <begin position="12"/>
        <end position="34"/>
    </location>
</feature>
<dbReference type="InterPro" id="IPR003661">
    <property type="entry name" value="HisK_dim/P_dom"/>
</dbReference>
<keyword evidence="9" id="KW-0812">Transmembrane</keyword>
<keyword evidence="6 11" id="KW-0418">Kinase</keyword>
<evidence type="ECO:0000256" key="4">
    <source>
        <dbReference type="ARBA" id="ARBA00022679"/>
    </source>
</evidence>
<proteinExistence type="predicted"/>
<dbReference type="SUPFAM" id="SSF55874">
    <property type="entry name" value="ATPase domain of HSP90 chaperone/DNA topoisomerase II/histidine kinase"/>
    <property type="match status" value="1"/>
</dbReference>
<evidence type="ECO:0000256" key="6">
    <source>
        <dbReference type="ARBA" id="ARBA00022777"/>
    </source>
</evidence>
<evidence type="ECO:0000313" key="11">
    <source>
        <dbReference type="EMBL" id="MFD2544759.1"/>
    </source>
</evidence>
<keyword evidence="4" id="KW-0808">Transferase</keyword>
<dbReference type="Proteomes" id="UP001597394">
    <property type="component" value="Unassembled WGS sequence"/>
</dbReference>
<dbReference type="InterPro" id="IPR036890">
    <property type="entry name" value="HATPase_C_sf"/>
</dbReference>
<dbReference type="PROSITE" id="PS50109">
    <property type="entry name" value="HIS_KIN"/>
    <property type="match status" value="1"/>
</dbReference>
<dbReference type="SMART" id="SM00387">
    <property type="entry name" value="HATPase_c"/>
    <property type="match status" value="1"/>
</dbReference>
<dbReference type="Gene3D" id="1.10.287.130">
    <property type="match status" value="1"/>
</dbReference>
<keyword evidence="12" id="KW-1185">Reference proteome</keyword>
<keyword evidence="9" id="KW-1133">Transmembrane helix</keyword>
<dbReference type="GO" id="GO:0016301">
    <property type="term" value="F:kinase activity"/>
    <property type="evidence" value="ECO:0007669"/>
    <property type="project" value="UniProtKB-KW"/>
</dbReference>
<gene>
    <name evidence="11" type="ORF">ACFSO8_04710</name>
</gene>
<dbReference type="Gene3D" id="3.30.565.10">
    <property type="entry name" value="Histidine kinase-like ATPase, C-terminal domain"/>
    <property type="match status" value="1"/>
</dbReference>
<dbReference type="CDD" id="cd00082">
    <property type="entry name" value="HisKA"/>
    <property type="match status" value="1"/>
</dbReference>